<feature type="transmembrane region" description="Helical" evidence="1">
    <location>
        <begin position="1092"/>
        <end position="1112"/>
    </location>
</feature>
<proteinExistence type="predicted"/>
<protein>
    <submittedName>
        <fullName evidence="3">Uncharacterized protein</fullName>
    </submittedName>
</protein>
<keyword evidence="2" id="KW-0732">Signal</keyword>
<reference evidence="4" key="1">
    <citation type="submission" date="2016-10" db="EMBL/GenBank/DDBJ databases">
        <authorList>
            <person name="Varghese N."/>
            <person name="Submissions S."/>
        </authorList>
    </citation>
    <scope>NUCLEOTIDE SEQUENCE [LARGE SCALE GENOMIC DNA]</scope>
    <source>
        <strain evidence="4">DSM 26348</strain>
    </source>
</reference>
<dbReference type="RefSeq" id="WP_139228482.1">
    <property type="nucleotide sequence ID" value="NZ_FOQD01000011.1"/>
</dbReference>
<dbReference type="Proteomes" id="UP000199518">
    <property type="component" value="Unassembled WGS sequence"/>
</dbReference>
<sequence length="1198" mass="132079">MVMSRFVPATLCLLAIAPGLPADEPKTEAIPAAASAAAPVEDRKALIGAFKLERAPDAVLKAWQTEATDAAKSGTFQEQLAAFQQNVIAGRWDQVKTYLAGLPTEEGTALYQRLLLQTAVLPPEDPQVTANRGFPIAPKFRQKSFITAADVIGLLSCAPQQPIPQTQVKAVSGVLKAYLGRNGDLNELLTLLRAQLDASSPVITRAFLADALVTAGHVEIGQEFLPDRATAIATNDPAILLLVARFDEALYEKSKQSDDLNRAWEIVSTLTLRSDIKDDQRNDIQSKCLELLVKLPTEQADIWLKTLFDNHPETTRQILVNVGARALRGLEDLPTDANARFSQLKQLNRFGTALIEFNPKLADELQPLLSLTATAWLRECDFSIVNDESSAKVPDAQRDAWGNIYYDDFGFRQKKEEAPKPVAIRIVELLKIVPSPAWQEKVERGLAVQVPDLVARMAIKIGDFPAAADAIGTLAKQNAELAHKRANDFLDSWTSWHDSNSGGTLRTMSSYAMMFGGQQGGGIPLTRSKQNRNLGELEKWVRLFQTFPMPQPDQEKIVKAFVQCHGAAEVYQSEAISGVFGSIKDLKPVTVADLAQAMRSNLAGMWRSPKVQDAFQTKRTEIDMQEEVKHGYITIGAFVREYISKYPQDWRLALVSAALLHDEAEYLKSLGDETGYIQRRTEAFAGFQKAAESYAAALPTLTSDNESNDAFEFWFAASLGACDLPLIAEGASPFGHQTEKIRNAILALPGDASKRHMERFANQLFTRMSALKPNVKYSYLHAGFDIVGDHPAARDARETFEYYSDLLREIQLVTELDGPSTINPTQPFGLFVNIRHTLEIERESGGFSKYLKAPNRFESPVDYRERFEKSVQTALSEQFDVISITIEDPAVKSRTVSQPGWRVTPYAYVTMKVKGPQVDIIPPLSMTFDFNDKNNTVALPISSKTLAIDAKSSTAPIRPVADVTVNQTVDERKLADGILIVDIMAKGHGLIPPLEDLLTFEDPGFAVSKMDDRGILVQNFDNSGSAVSVNCERQWQITFKPKEATVIPASFTFGKPKLAGMNLTLQRYDDADLVTALATIPLNNGKVIRQSWPLMLAGLGAALVMVALFVVWRQSQSRNLVGQLAGVGDGLPTDLTPFIAVGLLRNVLNAGDLNPQQRGELQSELEDLEEGYFRAETASNTDLRSLCQRWLQSGRMSL</sequence>
<organism evidence="3 4">
    <name type="scientific">Planctomicrobium piriforme</name>
    <dbReference type="NCBI Taxonomy" id="1576369"/>
    <lineage>
        <taxon>Bacteria</taxon>
        <taxon>Pseudomonadati</taxon>
        <taxon>Planctomycetota</taxon>
        <taxon>Planctomycetia</taxon>
        <taxon>Planctomycetales</taxon>
        <taxon>Planctomycetaceae</taxon>
        <taxon>Planctomicrobium</taxon>
    </lineage>
</organism>
<feature type="chain" id="PRO_5011521303" evidence="2">
    <location>
        <begin position="23"/>
        <end position="1198"/>
    </location>
</feature>
<keyword evidence="1" id="KW-0812">Transmembrane</keyword>
<dbReference type="STRING" id="1576369.SAMN05421753_11138"/>
<evidence type="ECO:0000313" key="3">
    <source>
        <dbReference type="EMBL" id="SFI64616.1"/>
    </source>
</evidence>
<evidence type="ECO:0000256" key="1">
    <source>
        <dbReference type="SAM" id="Phobius"/>
    </source>
</evidence>
<accession>A0A1I3JWS3</accession>
<dbReference type="OrthoDB" id="219137at2"/>
<evidence type="ECO:0000256" key="2">
    <source>
        <dbReference type="SAM" id="SignalP"/>
    </source>
</evidence>
<keyword evidence="1" id="KW-1133">Transmembrane helix</keyword>
<keyword evidence="4" id="KW-1185">Reference proteome</keyword>
<evidence type="ECO:0000313" key="4">
    <source>
        <dbReference type="Proteomes" id="UP000199518"/>
    </source>
</evidence>
<feature type="signal peptide" evidence="2">
    <location>
        <begin position="1"/>
        <end position="22"/>
    </location>
</feature>
<dbReference type="AlphaFoldDB" id="A0A1I3JWS3"/>
<name>A0A1I3JWS3_9PLAN</name>
<dbReference type="EMBL" id="FOQD01000011">
    <property type="protein sequence ID" value="SFI64616.1"/>
    <property type="molecule type" value="Genomic_DNA"/>
</dbReference>
<keyword evidence="1" id="KW-0472">Membrane</keyword>
<gene>
    <name evidence="3" type="ORF">SAMN05421753_11138</name>
</gene>